<reference evidence="1 2" key="1">
    <citation type="submission" date="2017-02" db="EMBL/GenBank/DDBJ databases">
        <authorList>
            <person name="Peterson S.W."/>
        </authorList>
    </citation>
    <scope>NUCLEOTIDE SEQUENCE [LARGE SCALE GENOMIC DNA]</scope>
    <source>
        <strain evidence="1 2">DSM 15102</strain>
    </source>
</reference>
<protein>
    <recommendedName>
        <fullName evidence="3">Coat F domain-containing protein</fullName>
    </recommendedName>
</protein>
<proteinExistence type="predicted"/>
<evidence type="ECO:0000313" key="1">
    <source>
        <dbReference type="EMBL" id="SJZ83399.1"/>
    </source>
</evidence>
<evidence type="ECO:0000313" key="2">
    <source>
        <dbReference type="Proteomes" id="UP000196365"/>
    </source>
</evidence>
<name>A0A1T4NVX7_9FIRM</name>
<keyword evidence="2" id="KW-1185">Reference proteome</keyword>
<organism evidence="1 2">
    <name type="scientific">Garciella nitratireducens DSM 15102</name>
    <dbReference type="NCBI Taxonomy" id="1121911"/>
    <lineage>
        <taxon>Bacteria</taxon>
        <taxon>Bacillati</taxon>
        <taxon>Bacillota</taxon>
        <taxon>Clostridia</taxon>
        <taxon>Eubacteriales</taxon>
        <taxon>Eubacteriaceae</taxon>
        <taxon>Garciella</taxon>
    </lineage>
</organism>
<evidence type="ECO:0008006" key="3">
    <source>
        <dbReference type="Google" id="ProtNLM"/>
    </source>
</evidence>
<sequence length="86" mass="9905">MNVAKIYSLGGESMNNMTENTNTPQLTSDNLKVLKDQLEYEALMNKKARQYGQYCTDTQLKDVCNQAADIHKQNFNELKNYLDSHQ</sequence>
<dbReference type="AlphaFoldDB" id="A0A1T4NVX7"/>
<accession>A0A1T4NVX7</accession>
<dbReference type="Proteomes" id="UP000196365">
    <property type="component" value="Unassembled WGS sequence"/>
</dbReference>
<dbReference type="EMBL" id="FUWV01000013">
    <property type="protein sequence ID" value="SJZ83399.1"/>
    <property type="molecule type" value="Genomic_DNA"/>
</dbReference>
<gene>
    <name evidence="1" type="ORF">SAMN02745973_01822</name>
</gene>